<evidence type="ECO:0008006" key="4">
    <source>
        <dbReference type="Google" id="ProtNLM"/>
    </source>
</evidence>
<dbReference type="GO" id="GO:0003735">
    <property type="term" value="F:structural constituent of ribosome"/>
    <property type="evidence" value="ECO:0007669"/>
    <property type="project" value="InterPro"/>
</dbReference>
<dbReference type="SUPFAM" id="SSF50715">
    <property type="entry name" value="Ribosomal protein L25-like"/>
    <property type="match status" value="1"/>
</dbReference>
<dbReference type="GO" id="GO:0022625">
    <property type="term" value="C:cytosolic large ribosomal subunit"/>
    <property type="evidence" value="ECO:0007669"/>
    <property type="project" value="TreeGrafter"/>
</dbReference>
<dbReference type="GO" id="GO:0006412">
    <property type="term" value="P:translation"/>
    <property type="evidence" value="ECO:0007669"/>
    <property type="project" value="InterPro"/>
</dbReference>
<dbReference type="GO" id="GO:0008097">
    <property type="term" value="F:5S rRNA binding"/>
    <property type="evidence" value="ECO:0007669"/>
    <property type="project" value="TreeGrafter"/>
</dbReference>
<evidence type="ECO:0000256" key="1">
    <source>
        <dbReference type="ARBA" id="ARBA00022730"/>
    </source>
</evidence>
<dbReference type="InterPro" id="IPR011035">
    <property type="entry name" value="Ribosomal_bL25/Gln-tRNA_synth"/>
</dbReference>
<dbReference type="PANTHER" id="PTHR33284:SF1">
    <property type="entry name" value="RIBOSOMAL PROTEIN L25_GLN-TRNA SYNTHETASE, ANTI-CODON-BINDING DOMAIN-CONTAINING PROTEIN"/>
    <property type="match status" value="1"/>
</dbReference>
<dbReference type="InterPro" id="IPR037121">
    <property type="entry name" value="Ribosomal_bL25_C"/>
</dbReference>
<keyword evidence="2" id="KW-0694">RNA-binding</keyword>
<organism evidence="3">
    <name type="scientific">Trieres chinensis</name>
    <name type="common">Marine centric diatom</name>
    <name type="synonym">Odontella sinensis</name>
    <dbReference type="NCBI Taxonomy" id="1514140"/>
    <lineage>
        <taxon>Eukaryota</taxon>
        <taxon>Sar</taxon>
        <taxon>Stramenopiles</taxon>
        <taxon>Ochrophyta</taxon>
        <taxon>Bacillariophyta</taxon>
        <taxon>Mediophyceae</taxon>
        <taxon>Biddulphiophycidae</taxon>
        <taxon>Eupodiscales</taxon>
        <taxon>Parodontellaceae</taxon>
        <taxon>Trieres</taxon>
    </lineage>
</organism>
<dbReference type="Gene3D" id="2.40.240.10">
    <property type="entry name" value="Ribosomal Protein L25, Chain P"/>
    <property type="match status" value="1"/>
</dbReference>
<sequence length="368" mass="41092">MAARASVLRASRCGLASPTAAAAVRQNLPSLHLLRSEAAPSWAAAPLSSLARPTAPSCFAHPSKYVSGVTPEMLETDPAIRAFYEANYPDHESEPDVIEPSKYIDERRAKKLEMREGWDQDDGKHPDPELDRLNLRRIYCYPRSRESESGSRRGRSLRSRRLIPGIIYGSDPTRGILSFDFESRVPVKTPWRHIQRELDRYHRGFPARVYELTVFPEEGDDYDSGAEPLSVERVVPADVNMHPVNIAAYCCNFLRYHPGRPINIPIRYINEEESAAMKRGAFIAPINRNVNVIVEEGVPVPEFIDLECTGVKLKDVLRTERLILPDGVAFSDKVKKDQFLVGTVFGSRRGLLEERAAEAAQAAAANGG</sequence>
<dbReference type="InterPro" id="IPR020056">
    <property type="entry name" value="Rbsml_bL25/Gln-tRNA_synth_N"/>
</dbReference>
<dbReference type="InterPro" id="IPR020930">
    <property type="entry name" value="Ribosomal_uL5_bac-type"/>
</dbReference>
<proteinExistence type="predicted"/>
<dbReference type="PANTHER" id="PTHR33284">
    <property type="entry name" value="RIBOSOMAL PROTEIN L25/GLN-TRNA SYNTHETASE, ANTI-CODON-BINDING DOMAIN-CONTAINING PROTEIN"/>
    <property type="match status" value="1"/>
</dbReference>
<protein>
    <recommendedName>
        <fullName evidence="4">Ribosomal protein L25 beta domain-containing protein</fullName>
    </recommendedName>
</protein>
<gene>
    <name evidence="3" type="ORF">OSIN01602_LOCUS12931</name>
</gene>
<dbReference type="Gene3D" id="2.170.120.20">
    <property type="entry name" value="Ribosomal protein L25, beta domain"/>
    <property type="match status" value="1"/>
</dbReference>
<reference evidence="3" key="1">
    <citation type="submission" date="2021-01" db="EMBL/GenBank/DDBJ databases">
        <authorList>
            <person name="Corre E."/>
            <person name="Pelletier E."/>
            <person name="Niang G."/>
            <person name="Scheremetjew M."/>
            <person name="Finn R."/>
            <person name="Kale V."/>
            <person name="Holt S."/>
            <person name="Cochrane G."/>
            <person name="Meng A."/>
            <person name="Brown T."/>
            <person name="Cohen L."/>
        </authorList>
    </citation>
    <scope>NUCLEOTIDE SEQUENCE</scope>
    <source>
        <strain evidence="3">Grunow 1884</strain>
    </source>
</reference>
<dbReference type="AlphaFoldDB" id="A0A7S1ZPC4"/>
<dbReference type="EMBL" id="HBGO01022513">
    <property type="protein sequence ID" value="CAD9345122.1"/>
    <property type="molecule type" value="Transcribed_RNA"/>
</dbReference>
<evidence type="ECO:0000256" key="2">
    <source>
        <dbReference type="ARBA" id="ARBA00022884"/>
    </source>
</evidence>
<evidence type="ECO:0000313" key="3">
    <source>
        <dbReference type="EMBL" id="CAD9345122.1"/>
    </source>
</evidence>
<keyword evidence="1" id="KW-0699">rRNA-binding</keyword>
<name>A0A7S1ZPC4_TRICV</name>
<accession>A0A7S1ZPC4</accession>